<dbReference type="InterPro" id="IPR011650">
    <property type="entry name" value="Peptidase_M20_dimer"/>
</dbReference>
<feature type="binding site" evidence="8">
    <location>
        <position position="272"/>
    </location>
    <ligand>
        <name>allantoate</name>
        <dbReference type="ChEBI" id="CHEBI:17536"/>
    </ligand>
</feature>
<dbReference type="InterPro" id="IPR036264">
    <property type="entry name" value="Bact_exopeptidase_dim_dom"/>
</dbReference>
<accession>A0A560F0J4</accession>
<dbReference type="InterPro" id="IPR002933">
    <property type="entry name" value="Peptidase_M20"/>
</dbReference>
<evidence type="ECO:0000256" key="3">
    <source>
        <dbReference type="ARBA" id="ARBA00011738"/>
    </source>
</evidence>
<proteinExistence type="inferred from homology"/>
<evidence type="ECO:0000256" key="1">
    <source>
        <dbReference type="ARBA" id="ARBA00001936"/>
    </source>
</evidence>
<dbReference type="PIRSF" id="PIRSF001235">
    <property type="entry name" value="Amidase_carbamoylase"/>
    <property type="match status" value="1"/>
</dbReference>
<keyword evidence="5" id="KW-0378">Hydrolase</keyword>
<feature type="binding site" evidence="7">
    <location>
        <position position="78"/>
    </location>
    <ligand>
        <name>Zn(2+)</name>
        <dbReference type="ChEBI" id="CHEBI:29105"/>
        <label>1</label>
    </ligand>
</feature>
<keyword evidence="6" id="KW-0464">Manganese</keyword>
<dbReference type="Pfam" id="PF01546">
    <property type="entry name" value="Peptidase_M20"/>
    <property type="match status" value="1"/>
</dbReference>
<evidence type="ECO:0000313" key="11">
    <source>
        <dbReference type="Proteomes" id="UP000316545"/>
    </source>
</evidence>
<evidence type="ECO:0000256" key="2">
    <source>
        <dbReference type="ARBA" id="ARBA00006153"/>
    </source>
</evidence>
<feature type="binding site" evidence="8">
    <location>
        <position position="285"/>
    </location>
    <ligand>
        <name>allantoate</name>
        <dbReference type="ChEBI" id="CHEBI:17536"/>
    </ligand>
</feature>
<comment type="caution">
    <text evidence="10">The sequence shown here is derived from an EMBL/GenBank/DDBJ whole genome shotgun (WGS) entry which is preliminary data.</text>
</comment>
<protein>
    <submittedName>
        <fullName evidence="10">Allantoate deiminase</fullName>
    </submittedName>
</protein>
<sequence length="415" mass="42998">MTFGPALMARLDDFAQHSADRPALTRLYLTQEHRAAADQLLIWMREAGMAAHLDAAGTVVGRYEGDMPGLPALLLGSHIDTVRNAGKYDGNLGVLAAVAAVTELNRRGERLPYAIEVLGFGDEEGVRFPVTLTGSRAVAGTIAPDAMAARDRDGIALGAALKEFGGDPDGLGAVARDPSQVLGFVEVHIEQGPVLESRGLPLGIVTAINGASRYAVTVTGQAGHAGTVPMALRHDPLAAAAEMVLAVETAGGAEPDLVATVGRMEAKPGAVNVIPGQATFTIDLRSPRDDSRKAAAAGLLATLAAIAARRGVALDIQPTHDAPAAHCHPILMRQLGQAVARAGIIPHHLPSGAGHDAMALAALCPMAMLFVRCKGGISHNPAESITVEDADLAVAVLLDFLRRFDPVPLAEGPRS</sequence>
<comment type="subunit">
    <text evidence="3">Homodimer.</text>
</comment>
<dbReference type="SUPFAM" id="SSF55031">
    <property type="entry name" value="Bacterial exopeptidase dimerisation domain"/>
    <property type="match status" value="1"/>
</dbReference>
<evidence type="ECO:0000313" key="10">
    <source>
        <dbReference type="EMBL" id="TWB15015.1"/>
    </source>
</evidence>
<keyword evidence="4 7" id="KW-0479">Metal-binding</keyword>
<dbReference type="SUPFAM" id="SSF53187">
    <property type="entry name" value="Zn-dependent exopeptidases"/>
    <property type="match status" value="1"/>
</dbReference>
<feature type="binding site" evidence="7">
    <location>
        <position position="89"/>
    </location>
    <ligand>
        <name>Zn(2+)</name>
        <dbReference type="ChEBI" id="CHEBI:29105"/>
        <label>1</label>
    </ligand>
</feature>
<feature type="binding site" evidence="7">
    <location>
        <position position="124"/>
    </location>
    <ligand>
        <name>Zn(2+)</name>
        <dbReference type="ChEBI" id="CHEBI:29105"/>
        <label>2</label>
    </ligand>
</feature>
<evidence type="ECO:0000256" key="5">
    <source>
        <dbReference type="ARBA" id="ARBA00022801"/>
    </source>
</evidence>
<dbReference type="NCBIfam" id="NF006775">
    <property type="entry name" value="PRK09290.2-5"/>
    <property type="match status" value="1"/>
</dbReference>
<name>A0A560F0J4_9PROT</name>
<dbReference type="Gene3D" id="3.30.70.360">
    <property type="match status" value="1"/>
</dbReference>
<dbReference type="Gene3D" id="3.40.630.10">
    <property type="entry name" value="Zn peptidases"/>
    <property type="match status" value="1"/>
</dbReference>
<comment type="cofactor">
    <cofactor evidence="1">
        <name>Mn(2+)</name>
        <dbReference type="ChEBI" id="CHEBI:29035"/>
    </cofactor>
</comment>
<dbReference type="InterPro" id="IPR010158">
    <property type="entry name" value="Amidase_Cbmase"/>
</dbReference>
<organism evidence="10 11">
    <name type="scientific">Nitrospirillum amazonense</name>
    <dbReference type="NCBI Taxonomy" id="28077"/>
    <lineage>
        <taxon>Bacteria</taxon>
        <taxon>Pseudomonadati</taxon>
        <taxon>Pseudomonadota</taxon>
        <taxon>Alphaproteobacteria</taxon>
        <taxon>Rhodospirillales</taxon>
        <taxon>Azospirillaceae</taxon>
        <taxon>Nitrospirillum</taxon>
    </lineage>
</organism>
<comment type="cofactor">
    <cofactor evidence="7">
        <name>Zn(2+)</name>
        <dbReference type="ChEBI" id="CHEBI:29105"/>
    </cofactor>
    <text evidence="7">Binds 2 Zn(2+) ions per subunit.</text>
</comment>
<keyword evidence="7" id="KW-0862">Zinc</keyword>
<dbReference type="PANTHER" id="PTHR32494">
    <property type="entry name" value="ALLANTOATE DEIMINASE-RELATED"/>
    <property type="match status" value="1"/>
</dbReference>
<dbReference type="RefSeq" id="WP_246138898.1">
    <property type="nucleotide sequence ID" value="NZ_JAYNFR010000045.1"/>
</dbReference>
<feature type="binding site" evidence="7">
    <location>
        <position position="379"/>
    </location>
    <ligand>
        <name>Zn(2+)</name>
        <dbReference type="ChEBI" id="CHEBI:29105"/>
        <label>2</label>
    </ligand>
</feature>
<dbReference type="CDD" id="cd03884">
    <property type="entry name" value="M20_bAS"/>
    <property type="match status" value="1"/>
</dbReference>
<dbReference type="Pfam" id="PF07687">
    <property type="entry name" value="M20_dimer"/>
    <property type="match status" value="1"/>
</dbReference>
<keyword evidence="11" id="KW-1185">Reference proteome</keyword>
<dbReference type="GO" id="GO:0046872">
    <property type="term" value="F:metal ion binding"/>
    <property type="evidence" value="ECO:0007669"/>
    <property type="project" value="UniProtKB-KW"/>
</dbReference>
<evidence type="ECO:0000256" key="6">
    <source>
        <dbReference type="ARBA" id="ARBA00023211"/>
    </source>
</evidence>
<feature type="domain" description="Peptidase M20 dimerisation" evidence="9">
    <location>
        <begin position="208"/>
        <end position="305"/>
    </location>
</feature>
<dbReference type="Proteomes" id="UP000316545">
    <property type="component" value="Unassembled WGS sequence"/>
</dbReference>
<dbReference type="NCBIfam" id="TIGR01879">
    <property type="entry name" value="hydantase"/>
    <property type="match status" value="1"/>
</dbReference>
<feature type="binding site" evidence="8">
    <location>
        <position position="213"/>
    </location>
    <ligand>
        <name>allantoate</name>
        <dbReference type="ChEBI" id="CHEBI:17536"/>
    </ligand>
</feature>
<dbReference type="PANTHER" id="PTHR32494:SF19">
    <property type="entry name" value="ALLANTOATE DEIMINASE-RELATED"/>
    <property type="match status" value="1"/>
</dbReference>
<feature type="binding site" evidence="7">
    <location>
        <position position="188"/>
    </location>
    <ligand>
        <name>Zn(2+)</name>
        <dbReference type="ChEBI" id="CHEBI:29105"/>
        <label>1</label>
    </ligand>
</feature>
<dbReference type="GO" id="GO:0016813">
    <property type="term" value="F:hydrolase activity, acting on carbon-nitrogen (but not peptide) bonds, in linear amidines"/>
    <property type="evidence" value="ECO:0007669"/>
    <property type="project" value="InterPro"/>
</dbReference>
<evidence type="ECO:0000256" key="8">
    <source>
        <dbReference type="PIRSR" id="PIRSR001235-2"/>
    </source>
</evidence>
<feature type="binding site" evidence="7">
    <location>
        <position position="89"/>
    </location>
    <ligand>
        <name>Zn(2+)</name>
        <dbReference type="ChEBI" id="CHEBI:29105"/>
        <label>2</label>
    </ligand>
</feature>
<evidence type="ECO:0000256" key="7">
    <source>
        <dbReference type="PIRSR" id="PIRSR001235-1"/>
    </source>
</evidence>
<evidence type="ECO:0000259" key="9">
    <source>
        <dbReference type="Pfam" id="PF07687"/>
    </source>
</evidence>
<reference evidence="10 11" key="1">
    <citation type="submission" date="2019-06" db="EMBL/GenBank/DDBJ databases">
        <title>Genomic Encyclopedia of Type Strains, Phase IV (KMG-V): Genome sequencing to study the core and pangenomes of soil and plant-associated prokaryotes.</title>
        <authorList>
            <person name="Whitman W."/>
        </authorList>
    </citation>
    <scope>NUCLEOTIDE SEQUENCE [LARGE SCALE GENOMIC DNA]</scope>
    <source>
        <strain evidence="10 11">BR 11865</strain>
    </source>
</reference>
<dbReference type="AlphaFoldDB" id="A0A560F0J4"/>
<gene>
    <name evidence="10" type="ORF">FBZ88_13249</name>
</gene>
<dbReference type="EMBL" id="VITO01000032">
    <property type="protein sequence ID" value="TWB15015.1"/>
    <property type="molecule type" value="Genomic_DNA"/>
</dbReference>
<comment type="similarity">
    <text evidence="2">Belongs to the peptidase M20 family.</text>
</comment>
<evidence type="ECO:0000256" key="4">
    <source>
        <dbReference type="ARBA" id="ARBA00022723"/>
    </source>
</evidence>